<gene>
    <name evidence="2" type="ORF">BU24DRAFT_427146</name>
</gene>
<sequence length="55" mass="6275">MPKEMNSHALTSRREIRITPPKRDVGRKVIFNIVVVFLELGMPLGINVLYNVVVL</sequence>
<evidence type="ECO:0000256" key="1">
    <source>
        <dbReference type="SAM" id="Phobius"/>
    </source>
</evidence>
<keyword evidence="1" id="KW-1133">Transmembrane helix</keyword>
<accession>A0A6A5XDF7</accession>
<keyword evidence="1" id="KW-0472">Membrane</keyword>
<keyword evidence="1" id="KW-0812">Transmembrane</keyword>
<dbReference type="GeneID" id="54286549"/>
<proteinExistence type="predicted"/>
<organism evidence="2 3">
    <name type="scientific">Aaosphaeria arxii CBS 175.79</name>
    <dbReference type="NCBI Taxonomy" id="1450172"/>
    <lineage>
        <taxon>Eukaryota</taxon>
        <taxon>Fungi</taxon>
        <taxon>Dikarya</taxon>
        <taxon>Ascomycota</taxon>
        <taxon>Pezizomycotina</taxon>
        <taxon>Dothideomycetes</taxon>
        <taxon>Pleosporomycetidae</taxon>
        <taxon>Pleosporales</taxon>
        <taxon>Pleosporales incertae sedis</taxon>
        <taxon>Aaosphaeria</taxon>
    </lineage>
</organism>
<protein>
    <submittedName>
        <fullName evidence="2">Uncharacterized protein</fullName>
    </submittedName>
</protein>
<dbReference type="AlphaFoldDB" id="A0A6A5XDF7"/>
<dbReference type="EMBL" id="ML978075">
    <property type="protein sequence ID" value="KAF2010949.1"/>
    <property type="molecule type" value="Genomic_DNA"/>
</dbReference>
<reference evidence="2" key="1">
    <citation type="journal article" date="2020" name="Stud. Mycol.">
        <title>101 Dothideomycetes genomes: a test case for predicting lifestyles and emergence of pathogens.</title>
        <authorList>
            <person name="Haridas S."/>
            <person name="Albert R."/>
            <person name="Binder M."/>
            <person name="Bloem J."/>
            <person name="Labutti K."/>
            <person name="Salamov A."/>
            <person name="Andreopoulos B."/>
            <person name="Baker S."/>
            <person name="Barry K."/>
            <person name="Bills G."/>
            <person name="Bluhm B."/>
            <person name="Cannon C."/>
            <person name="Castanera R."/>
            <person name="Culley D."/>
            <person name="Daum C."/>
            <person name="Ezra D."/>
            <person name="Gonzalez J."/>
            <person name="Henrissat B."/>
            <person name="Kuo A."/>
            <person name="Liang C."/>
            <person name="Lipzen A."/>
            <person name="Lutzoni F."/>
            <person name="Magnuson J."/>
            <person name="Mondo S."/>
            <person name="Nolan M."/>
            <person name="Ohm R."/>
            <person name="Pangilinan J."/>
            <person name="Park H.-J."/>
            <person name="Ramirez L."/>
            <person name="Alfaro M."/>
            <person name="Sun H."/>
            <person name="Tritt A."/>
            <person name="Yoshinaga Y."/>
            <person name="Zwiers L.-H."/>
            <person name="Turgeon B."/>
            <person name="Goodwin S."/>
            <person name="Spatafora J."/>
            <person name="Crous P."/>
            <person name="Grigoriev I."/>
        </authorList>
    </citation>
    <scope>NUCLEOTIDE SEQUENCE</scope>
    <source>
        <strain evidence="2">CBS 175.79</strain>
    </source>
</reference>
<feature type="transmembrane region" description="Helical" evidence="1">
    <location>
        <begin position="29"/>
        <end position="50"/>
    </location>
</feature>
<dbReference type="RefSeq" id="XP_033379288.1">
    <property type="nucleotide sequence ID" value="XM_033529152.1"/>
</dbReference>
<evidence type="ECO:0000313" key="2">
    <source>
        <dbReference type="EMBL" id="KAF2010949.1"/>
    </source>
</evidence>
<dbReference type="Proteomes" id="UP000799778">
    <property type="component" value="Unassembled WGS sequence"/>
</dbReference>
<evidence type="ECO:0000313" key="3">
    <source>
        <dbReference type="Proteomes" id="UP000799778"/>
    </source>
</evidence>
<keyword evidence="3" id="KW-1185">Reference proteome</keyword>
<name>A0A6A5XDF7_9PLEO</name>